<dbReference type="AlphaFoldDB" id="A0A0A8ZHT2"/>
<reference evidence="1" key="1">
    <citation type="submission" date="2014-09" db="EMBL/GenBank/DDBJ databases">
        <authorList>
            <person name="Magalhaes I.L.F."/>
            <person name="Oliveira U."/>
            <person name="Santos F.R."/>
            <person name="Vidigal T.H.D.A."/>
            <person name="Brescovit A.D."/>
            <person name="Santos A.J."/>
        </authorList>
    </citation>
    <scope>NUCLEOTIDE SEQUENCE</scope>
    <source>
        <tissue evidence="1">Shoot tissue taken approximately 20 cm above the soil surface</tissue>
    </source>
</reference>
<reference evidence="1" key="2">
    <citation type="journal article" date="2015" name="Data Brief">
        <title>Shoot transcriptome of the giant reed, Arundo donax.</title>
        <authorList>
            <person name="Barrero R.A."/>
            <person name="Guerrero F.D."/>
            <person name="Moolhuijzen P."/>
            <person name="Goolsby J.A."/>
            <person name="Tidwell J."/>
            <person name="Bellgard S.E."/>
            <person name="Bellgard M.I."/>
        </authorList>
    </citation>
    <scope>NUCLEOTIDE SEQUENCE</scope>
    <source>
        <tissue evidence="1">Shoot tissue taken approximately 20 cm above the soil surface</tissue>
    </source>
</reference>
<organism evidence="1">
    <name type="scientific">Arundo donax</name>
    <name type="common">Giant reed</name>
    <name type="synonym">Donax arundinaceus</name>
    <dbReference type="NCBI Taxonomy" id="35708"/>
    <lineage>
        <taxon>Eukaryota</taxon>
        <taxon>Viridiplantae</taxon>
        <taxon>Streptophyta</taxon>
        <taxon>Embryophyta</taxon>
        <taxon>Tracheophyta</taxon>
        <taxon>Spermatophyta</taxon>
        <taxon>Magnoliopsida</taxon>
        <taxon>Liliopsida</taxon>
        <taxon>Poales</taxon>
        <taxon>Poaceae</taxon>
        <taxon>PACMAD clade</taxon>
        <taxon>Arundinoideae</taxon>
        <taxon>Arundineae</taxon>
        <taxon>Arundo</taxon>
    </lineage>
</organism>
<name>A0A0A8ZHT2_ARUDO</name>
<dbReference type="EMBL" id="GBRH01260662">
    <property type="protein sequence ID" value="JAD37233.1"/>
    <property type="molecule type" value="Transcribed_RNA"/>
</dbReference>
<accession>A0A0A8ZHT2</accession>
<evidence type="ECO:0000313" key="1">
    <source>
        <dbReference type="EMBL" id="JAD37233.1"/>
    </source>
</evidence>
<sequence>MFIFKQNGFLSIYYIIRKNFINFRGDLNIVLGYCSFELESKRSKGNVK</sequence>
<protein>
    <submittedName>
        <fullName evidence="1">Uncharacterized protein</fullName>
    </submittedName>
</protein>
<proteinExistence type="predicted"/>